<accession>A0A9W9YVA8</accession>
<comment type="caution">
    <text evidence="3">The sequence shown here is derived from an EMBL/GenBank/DDBJ whole genome shotgun (WGS) entry which is preliminary data.</text>
</comment>
<dbReference type="Pfam" id="PF01391">
    <property type="entry name" value="Collagen"/>
    <property type="match status" value="1"/>
</dbReference>
<gene>
    <name evidence="3" type="ORF">OS493_039391</name>
</gene>
<evidence type="ECO:0000256" key="2">
    <source>
        <dbReference type="SAM" id="SignalP"/>
    </source>
</evidence>
<feature type="region of interest" description="Disordered" evidence="1">
    <location>
        <begin position="95"/>
        <end position="118"/>
    </location>
</feature>
<organism evidence="3 4">
    <name type="scientific">Desmophyllum pertusum</name>
    <dbReference type="NCBI Taxonomy" id="174260"/>
    <lineage>
        <taxon>Eukaryota</taxon>
        <taxon>Metazoa</taxon>
        <taxon>Cnidaria</taxon>
        <taxon>Anthozoa</taxon>
        <taxon>Hexacorallia</taxon>
        <taxon>Scleractinia</taxon>
        <taxon>Caryophylliina</taxon>
        <taxon>Caryophylliidae</taxon>
        <taxon>Desmophyllum</taxon>
    </lineage>
</organism>
<evidence type="ECO:0000313" key="3">
    <source>
        <dbReference type="EMBL" id="KAJ7369394.1"/>
    </source>
</evidence>
<dbReference type="EMBL" id="MU827011">
    <property type="protein sequence ID" value="KAJ7369394.1"/>
    <property type="molecule type" value="Genomic_DNA"/>
</dbReference>
<name>A0A9W9YVA8_9CNID</name>
<evidence type="ECO:0000256" key="1">
    <source>
        <dbReference type="SAM" id="MobiDB-lite"/>
    </source>
</evidence>
<feature type="chain" id="PRO_5040786946" evidence="2">
    <location>
        <begin position="20"/>
        <end position="189"/>
    </location>
</feature>
<reference evidence="3" key="1">
    <citation type="submission" date="2023-01" db="EMBL/GenBank/DDBJ databases">
        <title>Genome assembly of the deep-sea coral Lophelia pertusa.</title>
        <authorList>
            <person name="Herrera S."/>
            <person name="Cordes E."/>
        </authorList>
    </citation>
    <scope>NUCLEOTIDE SEQUENCE</scope>
    <source>
        <strain evidence="3">USNM1676648</strain>
        <tissue evidence="3">Polyp</tissue>
    </source>
</reference>
<dbReference type="InterPro" id="IPR008160">
    <property type="entry name" value="Collagen"/>
</dbReference>
<dbReference type="PANTHER" id="PTHR24637">
    <property type="entry name" value="COLLAGEN"/>
    <property type="match status" value="1"/>
</dbReference>
<protein>
    <submittedName>
        <fullName evidence="3">Uncharacterized protein</fullName>
    </submittedName>
</protein>
<proteinExistence type="predicted"/>
<dbReference type="PANTHER" id="PTHR24637:SF421">
    <property type="entry name" value="CUTICLE COLLAGEN DPY-2"/>
    <property type="match status" value="1"/>
</dbReference>
<feature type="signal peptide" evidence="2">
    <location>
        <begin position="1"/>
        <end position="19"/>
    </location>
</feature>
<sequence>MADKLLFHTFLCVFLCCLADNFGRNPPKIVTKDGNLVLKAGEDGDIVFEPGQGKQVFIGGNVLNVSGAAGSKGEKQQYILLVVILLYLERDQGIQGPNGSKGEQGQVGPPGQMTSANGTVNVTDFLAKKKGDQGYQGVMGKNGSDGIQGPPGVNGTKGEPGTQGPPGPLFNTLNQTTLRCDNTNDYGLS</sequence>
<evidence type="ECO:0000313" key="4">
    <source>
        <dbReference type="Proteomes" id="UP001163046"/>
    </source>
</evidence>
<dbReference type="Proteomes" id="UP001163046">
    <property type="component" value="Unassembled WGS sequence"/>
</dbReference>
<feature type="region of interest" description="Disordered" evidence="1">
    <location>
        <begin position="133"/>
        <end position="175"/>
    </location>
</feature>
<dbReference type="AlphaFoldDB" id="A0A9W9YVA8"/>
<dbReference type="OrthoDB" id="5975376at2759"/>
<keyword evidence="4" id="KW-1185">Reference proteome</keyword>
<keyword evidence="2" id="KW-0732">Signal</keyword>